<dbReference type="PANTHER" id="PTHR40055">
    <property type="entry name" value="TRANSCRIPTIONAL REGULATOR YGIV-RELATED"/>
    <property type="match status" value="1"/>
</dbReference>
<proteinExistence type="predicted"/>
<dbReference type="Gene3D" id="3.20.80.10">
    <property type="entry name" value="Regulatory factor, effector binding domain"/>
    <property type="match status" value="1"/>
</dbReference>
<dbReference type="InterPro" id="IPR018062">
    <property type="entry name" value="HTH_AraC-typ_CS"/>
</dbReference>
<evidence type="ECO:0000313" key="6">
    <source>
        <dbReference type="Proteomes" id="UP001524570"/>
    </source>
</evidence>
<sequence>MGNKTASAAYAMRIDRVFDYIDKHLFEPLSVDELSKQANFSRFHFQRQFSAYTGLSTTRYIQLLRLRKASYQLVFQELRSITDIGLEAGFGNAESFSRAFKKCFGQTPTQFRTQPAWQPWNERMLLPKRIRSPQMNVTVVDFSETLVAALEHRGSPSLVMDTVRNFIDWRKQSGLSPIASSRTFGIAYDDPAATPAELFRFDVCGEVKQPVPENPQGVINKRIPEGRYAVVRHIGSTDRISDSVYYLYREWLPESGEELREFPLFFQYIKRVPETPEHEQVTDVYLPLV</sequence>
<dbReference type="SUPFAM" id="SSF55136">
    <property type="entry name" value="Probable bacterial effector-binding domain"/>
    <property type="match status" value="1"/>
</dbReference>
<dbReference type="InterPro" id="IPR029442">
    <property type="entry name" value="GyrI-like"/>
</dbReference>
<evidence type="ECO:0000313" key="5">
    <source>
        <dbReference type="EMBL" id="MCQ8119958.1"/>
    </source>
</evidence>
<keyword evidence="1" id="KW-0805">Transcription regulation</keyword>
<keyword evidence="6" id="KW-1185">Reference proteome</keyword>
<keyword evidence="2" id="KW-0238">DNA-binding</keyword>
<dbReference type="InterPro" id="IPR018060">
    <property type="entry name" value="HTH_AraC"/>
</dbReference>
<keyword evidence="3" id="KW-0804">Transcription</keyword>
<protein>
    <submittedName>
        <fullName evidence="5">AraC family transcriptional regulator</fullName>
    </submittedName>
</protein>
<gene>
    <name evidence="5" type="ORF">NP589_21280</name>
</gene>
<evidence type="ECO:0000256" key="1">
    <source>
        <dbReference type="ARBA" id="ARBA00023015"/>
    </source>
</evidence>
<dbReference type="RefSeq" id="WP_256608767.1">
    <property type="nucleotide sequence ID" value="NZ_JANIBL010000120.1"/>
</dbReference>
<evidence type="ECO:0000256" key="3">
    <source>
        <dbReference type="ARBA" id="ARBA00023163"/>
    </source>
</evidence>
<dbReference type="InterPro" id="IPR020449">
    <property type="entry name" value="Tscrpt_reg_AraC-type_HTH"/>
</dbReference>
<dbReference type="PROSITE" id="PS00041">
    <property type="entry name" value="HTH_ARAC_FAMILY_1"/>
    <property type="match status" value="1"/>
</dbReference>
<dbReference type="Pfam" id="PF06445">
    <property type="entry name" value="GyrI-like"/>
    <property type="match status" value="1"/>
</dbReference>
<dbReference type="Gene3D" id="1.10.10.60">
    <property type="entry name" value="Homeodomain-like"/>
    <property type="match status" value="2"/>
</dbReference>
<evidence type="ECO:0000259" key="4">
    <source>
        <dbReference type="PROSITE" id="PS01124"/>
    </source>
</evidence>
<dbReference type="InterPro" id="IPR011256">
    <property type="entry name" value="Reg_factor_effector_dom_sf"/>
</dbReference>
<dbReference type="EMBL" id="JANIBL010000120">
    <property type="protein sequence ID" value="MCQ8119958.1"/>
    <property type="molecule type" value="Genomic_DNA"/>
</dbReference>
<feature type="domain" description="HTH araC/xylS-type" evidence="4">
    <location>
        <begin position="15"/>
        <end position="114"/>
    </location>
</feature>
<dbReference type="Proteomes" id="UP001524570">
    <property type="component" value="Unassembled WGS sequence"/>
</dbReference>
<dbReference type="Pfam" id="PF12833">
    <property type="entry name" value="HTH_18"/>
    <property type="match status" value="1"/>
</dbReference>
<dbReference type="SUPFAM" id="SSF46689">
    <property type="entry name" value="Homeodomain-like"/>
    <property type="match status" value="2"/>
</dbReference>
<comment type="caution">
    <text evidence="5">The sequence shown here is derived from an EMBL/GenBank/DDBJ whole genome shotgun (WGS) entry which is preliminary data.</text>
</comment>
<dbReference type="PANTHER" id="PTHR40055:SF1">
    <property type="entry name" value="TRANSCRIPTIONAL REGULATOR YGIV-RELATED"/>
    <property type="match status" value="1"/>
</dbReference>
<name>A0ABT1U0U1_9GAMM</name>
<accession>A0ABT1U0U1</accession>
<dbReference type="SMART" id="SM00342">
    <property type="entry name" value="HTH_ARAC"/>
    <property type="match status" value="1"/>
</dbReference>
<organism evidence="5 6">
    <name type="scientific">Methylomonas rosea</name>
    <dbReference type="NCBI Taxonomy" id="2952227"/>
    <lineage>
        <taxon>Bacteria</taxon>
        <taxon>Pseudomonadati</taxon>
        <taxon>Pseudomonadota</taxon>
        <taxon>Gammaproteobacteria</taxon>
        <taxon>Methylococcales</taxon>
        <taxon>Methylococcaceae</taxon>
        <taxon>Methylomonas</taxon>
    </lineage>
</organism>
<reference evidence="5 6" key="1">
    <citation type="submission" date="2022-07" db="EMBL/GenBank/DDBJ databases">
        <title>Methylomonas rivi sp. nov., Methylomonas rosea sp. nov., Methylomonas aureus sp. nov. and Methylomonas subterranea sp. nov., four novel methanotrophs isolated from a freshwater creek and the deep terrestrial subsurface.</title>
        <authorList>
            <person name="Abin C."/>
            <person name="Sankaranarayanan K."/>
            <person name="Garner C."/>
            <person name="Sindelar R."/>
            <person name="Kotary K."/>
            <person name="Garner R."/>
            <person name="Barclay S."/>
            <person name="Lawson P."/>
            <person name="Krumholz L."/>
        </authorList>
    </citation>
    <scope>NUCLEOTIDE SEQUENCE [LARGE SCALE GENOMIC DNA]</scope>
    <source>
        <strain evidence="5 6">WSC-7</strain>
    </source>
</reference>
<dbReference type="PROSITE" id="PS01124">
    <property type="entry name" value="HTH_ARAC_FAMILY_2"/>
    <property type="match status" value="1"/>
</dbReference>
<dbReference type="InterPro" id="IPR009057">
    <property type="entry name" value="Homeodomain-like_sf"/>
</dbReference>
<evidence type="ECO:0000256" key="2">
    <source>
        <dbReference type="ARBA" id="ARBA00023125"/>
    </source>
</evidence>
<dbReference type="InterPro" id="IPR050908">
    <property type="entry name" value="SmbC-like"/>
</dbReference>
<dbReference type="SMART" id="SM00871">
    <property type="entry name" value="AraC_E_bind"/>
    <property type="match status" value="1"/>
</dbReference>
<dbReference type="PRINTS" id="PR00032">
    <property type="entry name" value="HTHARAC"/>
</dbReference>
<dbReference type="InterPro" id="IPR010499">
    <property type="entry name" value="AraC_E-bd"/>
</dbReference>